<reference evidence="2" key="1">
    <citation type="submission" date="2014-08" db="EMBL/GenBank/DDBJ databases">
        <authorList>
            <person name="Sharma Rahul"/>
            <person name="Thines Marco"/>
        </authorList>
    </citation>
    <scope>NUCLEOTIDE SEQUENCE</scope>
</reference>
<feature type="compositionally biased region" description="Low complexity" evidence="1">
    <location>
        <begin position="17"/>
        <end position="26"/>
    </location>
</feature>
<evidence type="ECO:0000256" key="1">
    <source>
        <dbReference type="SAM" id="MobiDB-lite"/>
    </source>
</evidence>
<name>A0A0F7SYQ0_PHARH</name>
<accession>A0A0F7SYQ0</accession>
<protein>
    <submittedName>
        <fullName evidence="2">Uncharacterized protein</fullName>
    </submittedName>
</protein>
<evidence type="ECO:0000313" key="2">
    <source>
        <dbReference type="EMBL" id="CED85403.1"/>
    </source>
</evidence>
<dbReference type="EMBL" id="LN483332">
    <property type="protein sequence ID" value="CED85403.1"/>
    <property type="molecule type" value="Genomic_DNA"/>
</dbReference>
<proteinExistence type="predicted"/>
<feature type="region of interest" description="Disordered" evidence="1">
    <location>
        <begin position="1"/>
        <end position="32"/>
    </location>
</feature>
<dbReference type="AlphaFoldDB" id="A0A0F7SYQ0"/>
<organism evidence="2">
    <name type="scientific">Phaffia rhodozyma</name>
    <name type="common">Yeast</name>
    <name type="synonym">Xanthophyllomyces dendrorhous</name>
    <dbReference type="NCBI Taxonomy" id="264483"/>
    <lineage>
        <taxon>Eukaryota</taxon>
        <taxon>Fungi</taxon>
        <taxon>Dikarya</taxon>
        <taxon>Basidiomycota</taxon>
        <taxon>Agaricomycotina</taxon>
        <taxon>Tremellomycetes</taxon>
        <taxon>Cystofilobasidiales</taxon>
        <taxon>Mrakiaceae</taxon>
        <taxon>Phaffia</taxon>
    </lineage>
</organism>
<sequence>MSRLLTFEVERPKENGEQQTTATAGQTDGGTEEQRLPSLLLVFASTPFFKLYVQQHLVKSSQLLWQQAHLPSPSNTLRILSSNLVYFKFNINPFSSLKPTDTSQNTEKLLTKNK</sequence>